<feature type="compositionally biased region" description="Basic and acidic residues" evidence="2">
    <location>
        <begin position="47"/>
        <end position="56"/>
    </location>
</feature>
<protein>
    <submittedName>
        <fullName evidence="4">Uncharacterized protein YjbJ (UPF0337 family)</fullName>
    </submittedName>
</protein>
<dbReference type="RefSeq" id="WP_046529574.1">
    <property type="nucleotide sequence ID" value="NZ_CP084585.1"/>
</dbReference>
<evidence type="ECO:0000256" key="2">
    <source>
        <dbReference type="SAM" id="MobiDB-lite"/>
    </source>
</evidence>
<dbReference type="InterPro" id="IPR036629">
    <property type="entry name" value="YjbJ_sf"/>
</dbReference>
<feature type="region of interest" description="Disordered" evidence="2">
    <location>
        <begin position="1"/>
        <end position="56"/>
    </location>
</feature>
<dbReference type="EMBL" id="JAUSVM010000001">
    <property type="protein sequence ID" value="MDQ0425467.1"/>
    <property type="molecule type" value="Genomic_DNA"/>
</dbReference>
<gene>
    <name evidence="4" type="ORF">JO380_001848</name>
</gene>
<evidence type="ECO:0000313" key="4">
    <source>
        <dbReference type="EMBL" id="MDQ0425467.1"/>
    </source>
</evidence>
<feature type="compositionally biased region" description="Basic and acidic residues" evidence="2">
    <location>
        <begin position="1"/>
        <end position="35"/>
    </location>
</feature>
<dbReference type="Gene3D" id="1.10.1470.10">
    <property type="entry name" value="YjbJ"/>
    <property type="match status" value="1"/>
</dbReference>
<proteinExistence type="inferred from homology"/>
<name>A0ABU0GLK9_9CELL</name>
<dbReference type="Pfam" id="PF05532">
    <property type="entry name" value="CsbD"/>
    <property type="match status" value="1"/>
</dbReference>
<accession>A0ABU0GLK9</accession>
<evidence type="ECO:0000256" key="1">
    <source>
        <dbReference type="ARBA" id="ARBA00009129"/>
    </source>
</evidence>
<organism evidence="4 5">
    <name type="scientific">Cellulomonas iranensis</name>
    <dbReference type="NCBI Taxonomy" id="76862"/>
    <lineage>
        <taxon>Bacteria</taxon>
        <taxon>Bacillati</taxon>
        <taxon>Actinomycetota</taxon>
        <taxon>Actinomycetes</taxon>
        <taxon>Micrococcales</taxon>
        <taxon>Cellulomonadaceae</taxon>
        <taxon>Cellulomonas</taxon>
    </lineage>
</organism>
<reference evidence="4 5" key="1">
    <citation type="submission" date="2023-07" db="EMBL/GenBank/DDBJ databases">
        <title>Sequencing the genomes of 1000 actinobacteria strains.</title>
        <authorList>
            <person name="Klenk H.-P."/>
        </authorList>
    </citation>
    <scope>NUCLEOTIDE SEQUENCE [LARGE SCALE GENOMIC DNA]</scope>
    <source>
        <strain evidence="4 5">DSM 14785</strain>
    </source>
</reference>
<sequence>MGADDKIKHAAEEASGKAKEAWGKLTDDERLEAEGKGQQTSANIKQAGDDVKDAFR</sequence>
<evidence type="ECO:0000259" key="3">
    <source>
        <dbReference type="Pfam" id="PF05532"/>
    </source>
</evidence>
<comment type="similarity">
    <text evidence="1">Belongs to the UPF0337 (CsbD) family.</text>
</comment>
<comment type="caution">
    <text evidence="4">The sequence shown here is derived from an EMBL/GenBank/DDBJ whole genome shotgun (WGS) entry which is preliminary data.</text>
</comment>
<dbReference type="SUPFAM" id="SSF69047">
    <property type="entry name" value="Hypothetical protein YjbJ"/>
    <property type="match status" value="1"/>
</dbReference>
<keyword evidence="5" id="KW-1185">Reference proteome</keyword>
<dbReference type="InterPro" id="IPR008462">
    <property type="entry name" value="CsbD"/>
</dbReference>
<evidence type="ECO:0000313" key="5">
    <source>
        <dbReference type="Proteomes" id="UP001240250"/>
    </source>
</evidence>
<dbReference type="Proteomes" id="UP001240250">
    <property type="component" value="Unassembled WGS sequence"/>
</dbReference>
<feature type="domain" description="CsbD-like" evidence="3">
    <location>
        <begin position="5"/>
        <end position="56"/>
    </location>
</feature>